<keyword evidence="1" id="KW-0614">Plasmid</keyword>
<accession>A0AAU6TPT4</accession>
<proteinExistence type="predicted"/>
<sequence>MKLEDRNKVSRSFRLEPHVDEKLLKLTQMLGVSIHAYIVTEIGKAINRDYLAFQLQDTQKDALDQMVKLFGSVVQENPDSEQ</sequence>
<gene>
    <name evidence="1" type="ORF">MRL64_19255</name>
</gene>
<name>A0AAU6TPT4_UNCXX</name>
<dbReference type="EMBL" id="CP095345">
    <property type="protein sequence ID" value="XAG63701.1"/>
    <property type="molecule type" value="Genomic_DNA"/>
</dbReference>
<protein>
    <recommendedName>
        <fullName evidence="2">CopG family transcriptional regulator</fullName>
    </recommendedName>
</protein>
<organism evidence="1">
    <name type="scientific">bacterium 19MO02SH05</name>
    <dbReference type="NCBI Taxonomy" id="2920696"/>
    <lineage>
        <taxon>Bacteria</taxon>
    </lineage>
</organism>
<evidence type="ECO:0000313" key="1">
    <source>
        <dbReference type="EMBL" id="XAG63701.1"/>
    </source>
</evidence>
<geneLocation type="plasmid" evidence="1">
    <name>pSP19V00046-2</name>
</geneLocation>
<dbReference type="AlphaFoldDB" id="A0AAU6TPT4"/>
<reference evidence="1" key="1">
    <citation type="submission" date="2022-03" db="EMBL/GenBank/DDBJ databases">
        <title>Sea Food Isolates.</title>
        <authorList>
            <person name="Li c."/>
        </authorList>
    </citation>
    <scope>NUCLEOTIDE SEQUENCE</scope>
    <source>
        <strain evidence="1">19MO02SH05</strain>
        <plasmid evidence="1">pSP19V00046-2</plasmid>
    </source>
</reference>
<evidence type="ECO:0008006" key="2">
    <source>
        <dbReference type="Google" id="ProtNLM"/>
    </source>
</evidence>